<proteinExistence type="predicted"/>
<dbReference type="EMBL" id="LR796866">
    <property type="protein sequence ID" value="CAB4171484.1"/>
    <property type="molecule type" value="Genomic_DNA"/>
</dbReference>
<name>A0A6J5Q3T4_9CAUD</name>
<evidence type="ECO:0000313" key="3">
    <source>
        <dbReference type="EMBL" id="CAB4177297.1"/>
    </source>
</evidence>
<evidence type="ECO:0000313" key="6">
    <source>
        <dbReference type="EMBL" id="CAB4218316.1"/>
    </source>
</evidence>
<protein>
    <submittedName>
        <fullName evidence="3">Uncharacterized protein</fullName>
    </submittedName>
</protein>
<dbReference type="EMBL" id="LR797462">
    <property type="protein sequence ID" value="CAB4218316.1"/>
    <property type="molecule type" value="Genomic_DNA"/>
</dbReference>
<evidence type="ECO:0000313" key="2">
    <source>
        <dbReference type="EMBL" id="CAB4171484.1"/>
    </source>
</evidence>
<accession>A0A6J5Q3T4</accession>
<evidence type="ECO:0000313" key="4">
    <source>
        <dbReference type="EMBL" id="CAB4199566.1"/>
    </source>
</evidence>
<dbReference type="EMBL" id="LR797398">
    <property type="protein sequence ID" value="CAB4213559.1"/>
    <property type="molecule type" value="Genomic_DNA"/>
</dbReference>
<reference evidence="3" key="1">
    <citation type="submission" date="2020-05" db="EMBL/GenBank/DDBJ databases">
        <authorList>
            <person name="Chiriac C."/>
            <person name="Salcher M."/>
            <person name="Ghai R."/>
            <person name="Kavagutti S V."/>
        </authorList>
    </citation>
    <scope>NUCLEOTIDE SEQUENCE</scope>
</reference>
<dbReference type="EMBL" id="LR796950">
    <property type="protein sequence ID" value="CAB4177297.1"/>
    <property type="molecule type" value="Genomic_DNA"/>
</dbReference>
<dbReference type="EMBL" id="LR797284">
    <property type="protein sequence ID" value="CAB4199566.1"/>
    <property type="molecule type" value="Genomic_DNA"/>
</dbReference>
<sequence length="64" mass="7449">MYVVTIDGIVQFRASKSLKKICEMYQLSYRGALDGKSMFIKNKRVTVIYKVEQVKIKGRGKKQF</sequence>
<evidence type="ECO:0000313" key="5">
    <source>
        <dbReference type="EMBL" id="CAB4213559.1"/>
    </source>
</evidence>
<organism evidence="3">
    <name type="scientific">uncultured Caudovirales phage</name>
    <dbReference type="NCBI Taxonomy" id="2100421"/>
    <lineage>
        <taxon>Viruses</taxon>
        <taxon>Duplodnaviria</taxon>
        <taxon>Heunggongvirae</taxon>
        <taxon>Uroviricota</taxon>
        <taxon>Caudoviricetes</taxon>
        <taxon>Peduoviridae</taxon>
        <taxon>Maltschvirus</taxon>
        <taxon>Maltschvirus maltsch</taxon>
    </lineage>
</organism>
<dbReference type="EMBL" id="LR796778">
    <property type="protein sequence ID" value="CAB4165078.1"/>
    <property type="molecule type" value="Genomic_DNA"/>
</dbReference>
<evidence type="ECO:0000313" key="1">
    <source>
        <dbReference type="EMBL" id="CAB4165078.1"/>
    </source>
</evidence>
<gene>
    <name evidence="3" type="ORF">UFOVP1001_13</name>
    <name evidence="4" type="ORF">UFOVP1338_63</name>
    <name evidence="5" type="ORF">UFOVP1447_58</name>
    <name evidence="6" type="ORF">UFOVP1599_54</name>
    <name evidence="1" type="ORF">UFOVP827_10</name>
    <name evidence="2" type="ORF">UFOVP916_55</name>
</gene>